<comment type="caution">
    <text evidence="7">The sequence shown here is derived from an EMBL/GenBank/DDBJ whole genome shotgun (WGS) entry which is preliminary data.</text>
</comment>
<dbReference type="InterPro" id="IPR036779">
    <property type="entry name" value="LysM_dom_sf"/>
</dbReference>
<organism evidence="7 8">
    <name type="scientific">Thermosporothrix hazakensis</name>
    <dbReference type="NCBI Taxonomy" id="644383"/>
    <lineage>
        <taxon>Bacteria</taxon>
        <taxon>Bacillati</taxon>
        <taxon>Chloroflexota</taxon>
        <taxon>Ktedonobacteria</taxon>
        <taxon>Ktedonobacterales</taxon>
        <taxon>Thermosporotrichaceae</taxon>
        <taxon>Thermosporothrix</taxon>
    </lineage>
</organism>
<dbReference type="AlphaFoldDB" id="A0A326U6E5"/>
<dbReference type="GO" id="GO:0016787">
    <property type="term" value="F:hydrolase activity"/>
    <property type="evidence" value="ECO:0007669"/>
    <property type="project" value="UniProtKB-KW"/>
</dbReference>
<dbReference type="EMBL" id="QKUF01000011">
    <property type="protein sequence ID" value="PZW27897.1"/>
    <property type="molecule type" value="Genomic_DNA"/>
</dbReference>
<evidence type="ECO:0000256" key="1">
    <source>
        <dbReference type="ARBA" id="ARBA00022729"/>
    </source>
</evidence>
<dbReference type="InterPro" id="IPR038765">
    <property type="entry name" value="Papain-like_cys_pep_sf"/>
</dbReference>
<dbReference type="CDD" id="cd00118">
    <property type="entry name" value="LysM"/>
    <property type="match status" value="1"/>
</dbReference>
<keyword evidence="4" id="KW-1133">Transmembrane helix</keyword>
<keyword evidence="3" id="KW-0961">Cell wall biogenesis/degradation</keyword>
<evidence type="ECO:0000259" key="5">
    <source>
        <dbReference type="PROSITE" id="PS50911"/>
    </source>
</evidence>
<keyword evidence="4" id="KW-0812">Transmembrane</keyword>
<dbReference type="GO" id="GO:0071555">
    <property type="term" value="P:cell wall organization"/>
    <property type="evidence" value="ECO:0007669"/>
    <property type="project" value="UniProtKB-KW"/>
</dbReference>
<reference evidence="7 8" key="1">
    <citation type="submission" date="2018-06" db="EMBL/GenBank/DDBJ databases">
        <title>Genomic Encyclopedia of Archaeal and Bacterial Type Strains, Phase II (KMG-II): from individual species to whole genera.</title>
        <authorList>
            <person name="Goeker M."/>
        </authorList>
    </citation>
    <scope>NUCLEOTIDE SEQUENCE [LARGE SCALE GENOMIC DNA]</scope>
    <source>
        <strain evidence="7 8">ATCC BAA-1881</strain>
    </source>
</reference>
<dbReference type="Pfam" id="PF01476">
    <property type="entry name" value="LysM"/>
    <property type="match status" value="1"/>
</dbReference>
<evidence type="ECO:0000313" key="8">
    <source>
        <dbReference type="Proteomes" id="UP000248806"/>
    </source>
</evidence>
<evidence type="ECO:0000259" key="6">
    <source>
        <dbReference type="PROSITE" id="PS51782"/>
    </source>
</evidence>
<accession>A0A326U6E5</accession>
<dbReference type="PROSITE" id="PS50911">
    <property type="entry name" value="CHAP"/>
    <property type="match status" value="1"/>
</dbReference>
<dbReference type="Proteomes" id="UP000248806">
    <property type="component" value="Unassembled WGS sequence"/>
</dbReference>
<dbReference type="RefSeq" id="WP_246046546.1">
    <property type="nucleotide sequence ID" value="NZ_BIFX01000003.1"/>
</dbReference>
<feature type="domain" description="LysM" evidence="6">
    <location>
        <begin position="57"/>
        <end position="101"/>
    </location>
</feature>
<sequence>MNYALPGFWQQIREHRTISLVLANAVVLLAMLLGVFGLFGDRILDTFAATPCSSGDQSYIVRGGDTLSGIAARYKTTYQRLADYNKLANPNLIYVQQRICIPGAKPQSKAPTPFSYTLPKTRGSGNWFAFPQCTWWANQRYYQLHGVYVPWTTNSDAWQWVNRARDFGWRVSYSPVPGSIIVFQPNVQGASWLGHVGIVERVNSNGSVTVSNTNWGANPTSVTYTTAWPGNGVAFVY</sequence>
<name>A0A326U6E5_THEHA</name>
<dbReference type="Gene3D" id="3.90.1720.10">
    <property type="entry name" value="endopeptidase domain like (from Nostoc punctiforme)"/>
    <property type="match status" value="1"/>
</dbReference>
<dbReference type="SMART" id="SM00257">
    <property type="entry name" value="LysM"/>
    <property type="match status" value="1"/>
</dbReference>
<dbReference type="PANTHER" id="PTHR33734:SF22">
    <property type="entry name" value="MEMBRANE-BOUND LYTIC MUREIN TRANSGLYCOSYLASE D"/>
    <property type="match status" value="1"/>
</dbReference>
<feature type="domain" description="Peptidase C51" evidence="5">
    <location>
        <begin position="108"/>
        <end position="237"/>
    </location>
</feature>
<evidence type="ECO:0000256" key="2">
    <source>
        <dbReference type="ARBA" id="ARBA00022801"/>
    </source>
</evidence>
<dbReference type="Pfam" id="PF05257">
    <property type="entry name" value="CHAP"/>
    <property type="match status" value="1"/>
</dbReference>
<keyword evidence="1" id="KW-0732">Signal</keyword>
<evidence type="ECO:0000256" key="3">
    <source>
        <dbReference type="ARBA" id="ARBA00023316"/>
    </source>
</evidence>
<evidence type="ECO:0000313" key="7">
    <source>
        <dbReference type="EMBL" id="PZW27897.1"/>
    </source>
</evidence>
<dbReference type="PROSITE" id="PS51782">
    <property type="entry name" value="LYSM"/>
    <property type="match status" value="1"/>
</dbReference>
<keyword evidence="4" id="KW-0472">Membrane</keyword>
<gene>
    <name evidence="7" type="ORF">EI42_03275</name>
</gene>
<dbReference type="GO" id="GO:0008932">
    <property type="term" value="F:lytic endotransglycosylase activity"/>
    <property type="evidence" value="ECO:0007669"/>
    <property type="project" value="TreeGrafter"/>
</dbReference>
<keyword evidence="8" id="KW-1185">Reference proteome</keyword>
<keyword evidence="2" id="KW-0378">Hydrolase</keyword>
<dbReference type="SUPFAM" id="SSF54106">
    <property type="entry name" value="LysM domain"/>
    <property type="match status" value="1"/>
</dbReference>
<dbReference type="PANTHER" id="PTHR33734">
    <property type="entry name" value="LYSM DOMAIN-CONTAINING GPI-ANCHORED PROTEIN 2"/>
    <property type="match status" value="1"/>
</dbReference>
<dbReference type="SUPFAM" id="SSF54001">
    <property type="entry name" value="Cysteine proteinases"/>
    <property type="match status" value="1"/>
</dbReference>
<dbReference type="InterPro" id="IPR018392">
    <property type="entry name" value="LysM"/>
</dbReference>
<feature type="transmembrane region" description="Helical" evidence="4">
    <location>
        <begin position="20"/>
        <end position="39"/>
    </location>
</feature>
<evidence type="ECO:0000256" key="4">
    <source>
        <dbReference type="SAM" id="Phobius"/>
    </source>
</evidence>
<protein>
    <submittedName>
        <fullName evidence="7">CHAP domain-containing protein</fullName>
    </submittedName>
</protein>
<dbReference type="InterPro" id="IPR007921">
    <property type="entry name" value="CHAP_dom"/>
</dbReference>
<dbReference type="Gene3D" id="3.10.350.10">
    <property type="entry name" value="LysM domain"/>
    <property type="match status" value="1"/>
</dbReference>
<proteinExistence type="predicted"/>